<dbReference type="RefSeq" id="XP_001557610.2">
    <property type="nucleotide sequence ID" value="XM_001557560.2"/>
</dbReference>
<evidence type="ECO:0000313" key="3">
    <source>
        <dbReference type="Proteomes" id="UP000001798"/>
    </source>
</evidence>
<accession>A0A384JFB5</accession>
<protein>
    <recommendedName>
        <fullName evidence="1">2EXR domain-containing protein</fullName>
    </recommendedName>
</protein>
<name>A0A384JFB5_BOTFB</name>
<reference evidence="2 3" key="2">
    <citation type="journal article" date="2012" name="Eukaryot. Cell">
        <title>Genome update of Botrytis cinerea strains B05.10 and T4.</title>
        <authorList>
            <person name="Staats M."/>
            <person name="van Kan J.A."/>
        </authorList>
    </citation>
    <scope>NUCLEOTIDE SEQUENCE [LARGE SCALE GENOMIC DNA]</scope>
    <source>
        <strain evidence="2 3">B05.10</strain>
    </source>
</reference>
<dbReference type="Pfam" id="PF20150">
    <property type="entry name" value="2EXR"/>
    <property type="match status" value="1"/>
</dbReference>
<proteinExistence type="predicted"/>
<gene>
    <name evidence="2" type="ORF">BCIN_04g04730</name>
</gene>
<dbReference type="AlphaFoldDB" id="A0A384JFB5"/>
<organism evidence="2 3">
    <name type="scientific">Botryotinia fuckeliana (strain B05.10)</name>
    <name type="common">Noble rot fungus</name>
    <name type="synonym">Botrytis cinerea</name>
    <dbReference type="NCBI Taxonomy" id="332648"/>
    <lineage>
        <taxon>Eukaryota</taxon>
        <taxon>Fungi</taxon>
        <taxon>Dikarya</taxon>
        <taxon>Ascomycota</taxon>
        <taxon>Pezizomycotina</taxon>
        <taxon>Leotiomycetes</taxon>
        <taxon>Helotiales</taxon>
        <taxon>Sclerotiniaceae</taxon>
        <taxon>Botrytis</taxon>
    </lineage>
</organism>
<dbReference type="VEuPathDB" id="FungiDB:Bcin04g04730"/>
<keyword evidence="3" id="KW-1185">Reference proteome</keyword>
<sequence>MTTLTQFTVFPKLSNDLKAMIWDIASQEPRRIQFGYYVGSKRKNAKKKNDEPTSERDKIFSGKHPDYPYPWRLLATGRVPSVLITCRESRHWAMKHYRLDFKDQLGAALTLTTGQLRSSKTALKCLQWREYSWLPPFQRITTKLPWRLQKNSLT</sequence>
<reference evidence="2 3" key="1">
    <citation type="journal article" date="2011" name="PLoS Genet.">
        <title>Genomic analysis of the necrotrophic fungal pathogens Sclerotinia sclerotiorum and Botrytis cinerea.</title>
        <authorList>
            <person name="Amselem J."/>
            <person name="Cuomo C.A."/>
            <person name="van Kan J.A."/>
            <person name="Viaud M."/>
            <person name="Benito E.P."/>
            <person name="Couloux A."/>
            <person name="Coutinho P.M."/>
            <person name="de Vries R.P."/>
            <person name="Dyer P.S."/>
            <person name="Fillinger S."/>
            <person name="Fournier E."/>
            <person name="Gout L."/>
            <person name="Hahn M."/>
            <person name="Kohn L."/>
            <person name="Lapalu N."/>
            <person name="Plummer K.M."/>
            <person name="Pradier J.M."/>
            <person name="Quevillon E."/>
            <person name="Sharon A."/>
            <person name="Simon A."/>
            <person name="ten Have A."/>
            <person name="Tudzynski B."/>
            <person name="Tudzynski P."/>
            <person name="Wincker P."/>
            <person name="Andrew M."/>
            <person name="Anthouard V."/>
            <person name="Beever R.E."/>
            <person name="Beffa R."/>
            <person name="Benoit I."/>
            <person name="Bouzid O."/>
            <person name="Brault B."/>
            <person name="Chen Z."/>
            <person name="Choquer M."/>
            <person name="Collemare J."/>
            <person name="Cotton P."/>
            <person name="Danchin E.G."/>
            <person name="Da Silva C."/>
            <person name="Gautier A."/>
            <person name="Giraud C."/>
            <person name="Giraud T."/>
            <person name="Gonzalez C."/>
            <person name="Grossetete S."/>
            <person name="Guldener U."/>
            <person name="Henrissat B."/>
            <person name="Howlett B.J."/>
            <person name="Kodira C."/>
            <person name="Kretschmer M."/>
            <person name="Lappartient A."/>
            <person name="Leroch M."/>
            <person name="Levis C."/>
            <person name="Mauceli E."/>
            <person name="Neuveglise C."/>
            <person name="Oeser B."/>
            <person name="Pearson M."/>
            <person name="Poulain J."/>
            <person name="Poussereau N."/>
            <person name="Quesneville H."/>
            <person name="Rascle C."/>
            <person name="Schumacher J."/>
            <person name="Segurens B."/>
            <person name="Sexton A."/>
            <person name="Silva E."/>
            <person name="Sirven C."/>
            <person name="Soanes D.M."/>
            <person name="Talbot N.J."/>
            <person name="Templeton M."/>
            <person name="Yandava C."/>
            <person name="Yarden O."/>
            <person name="Zeng Q."/>
            <person name="Rollins J.A."/>
            <person name="Lebrun M.H."/>
            <person name="Dickman M."/>
        </authorList>
    </citation>
    <scope>NUCLEOTIDE SEQUENCE [LARGE SCALE GENOMIC DNA]</scope>
    <source>
        <strain evidence="2 3">B05.10</strain>
    </source>
</reference>
<evidence type="ECO:0000313" key="2">
    <source>
        <dbReference type="EMBL" id="ATZ49305.1"/>
    </source>
</evidence>
<dbReference type="InterPro" id="IPR045518">
    <property type="entry name" value="2EXR"/>
</dbReference>
<dbReference type="GeneID" id="5438209"/>
<feature type="domain" description="2EXR" evidence="1">
    <location>
        <begin position="7"/>
        <end position="105"/>
    </location>
</feature>
<reference evidence="2 3" key="3">
    <citation type="journal article" date="2017" name="Mol. Plant Pathol.">
        <title>A gapless genome sequence of the fungus Botrytis cinerea.</title>
        <authorList>
            <person name="Van Kan J.A."/>
            <person name="Stassen J.H."/>
            <person name="Mosbach A."/>
            <person name="Van Der Lee T.A."/>
            <person name="Faino L."/>
            <person name="Farmer A.D."/>
            <person name="Papasotiriou D.G."/>
            <person name="Zhou S."/>
            <person name="Seidl M.F."/>
            <person name="Cottam E."/>
            <person name="Edel D."/>
            <person name="Hahn M."/>
            <person name="Schwartz D.C."/>
            <person name="Dietrich R.A."/>
            <person name="Widdison S."/>
            <person name="Scalliet G."/>
        </authorList>
    </citation>
    <scope>NUCLEOTIDE SEQUENCE [LARGE SCALE GENOMIC DNA]</scope>
    <source>
        <strain evidence="2 3">B05.10</strain>
    </source>
</reference>
<dbReference type="OrthoDB" id="3538071at2759"/>
<evidence type="ECO:0000259" key="1">
    <source>
        <dbReference type="Pfam" id="PF20150"/>
    </source>
</evidence>
<dbReference type="EMBL" id="CP009808">
    <property type="protein sequence ID" value="ATZ49305.1"/>
    <property type="molecule type" value="Genomic_DNA"/>
</dbReference>
<dbReference type="PANTHER" id="PTHR35910">
    <property type="entry name" value="2EXR DOMAIN-CONTAINING PROTEIN"/>
    <property type="match status" value="1"/>
</dbReference>
<dbReference type="Proteomes" id="UP000001798">
    <property type="component" value="Chromosome 4"/>
</dbReference>
<dbReference type="KEGG" id="bfu:BCIN_04g04730"/>
<dbReference type="PANTHER" id="PTHR35910:SF6">
    <property type="entry name" value="2EXR DOMAIN-CONTAINING PROTEIN"/>
    <property type="match status" value="1"/>
</dbReference>